<reference evidence="5 6" key="1">
    <citation type="submission" date="2024-05" db="EMBL/GenBank/DDBJ databases">
        <authorList>
            <person name="Kim H.-Y."/>
            <person name="Kim E."/>
            <person name="Cai Y."/>
            <person name="Yang S.-M."/>
            <person name="Lee W."/>
        </authorList>
    </citation>
    <scope>NUCLEOTIDE SEQUENCE [LARGE SCALE GENOMIC DNA]</scope>
    <source>
        <strain evidence="5 6">FBL11</strain>
    </source>
</reference>
<gene>
    <name evidence="5" type="ORF">AAIR29_01200</name>
</gene>
<organism evidence="5 6">
    <name type="scientific">Psychrobacter saeujeotis</name>
    <dbReference type="NCBI Taxonomy" id="3143436"/>
    <lineage>
        <taxon>Bacteria</taxon>
        <taxon>Pseudomonadati</taxon>
        <taxon>Pseudomonadota</taxon>
        <taxon>Gammaproteobacteria</taxon>
        <taxon>Moraxellales</taxon>
        <taxon>Moraxellaceae</taxon>
        <taxon>Psychrobacter</taxon>
    </lineage>
</organism>
<feature type="transmembrane region" description="Helical" evidence="3">
    <location>
        <begin position="61"/>
        <end position="82"/>
    </location>
</feature>
<dbReference type="InterPro" id="IPR000160">
    <property type="entry name" value="GGDEF_dom"/>
</dbReference>
<keyword evidence="3" id="KW-0812">Transmembrane</keyword>
<evidence type="ECO:0000256" key="2">
    <source>
        <dbReference type="ARBA" id="ARBA00034247"/>
    </source>
</evidence>
<dbReference type="Pfam" id="PF00990">
    <property type="entry name" value="GGDEF"/>
    <property type="match status" value="1"/>
</dbReference>
<sequence>MVTPIYRAGYKKLSQMIFEWQAADRASLLAIFIVMEITMHWLWCLFVWLRQEALEGYVDMALLYPIWAVITLIGIFFCWMVGHLSHIRDDSKRLHNWQIVLICVYGLYIAVVVLVMGHSSLVSGVSLVGGTMLAMMLVRRRYIWYAFLIQVYLIVLMAILPYLGVTLPSMRQLNIPSLPLGTYSYQTYSEMTSIENAIEATIFQDGTLSWDSINEIRRSSVFFWRVTHMYLALPKAIFMVYIFSTLLLILDNSKKQIVQHANHDELTGLKNRRCGLTKMRQTLAKLTKSQDYTVILLDLDLFKDINDNYGHDVGDHVLKEVADILTDKLTETDIVSRYGGEEFLIVLPDIAHDLAMAIAEQLRCDIATHVFQIDHNLRFKITASLGLYTLTHVERACIRQRYAAIKSKETVATSSLPKLPTIKSRKSKRASIPVSELRYAQLPSDICQRLIRVADKALYEAKDRGRNQVVSANEMTVTKDSIGQLYSSQKTSGQKTDA</sequence>
<feature type="domain" description="GGDEF" evidence="4">
    <location>
        <begin position="290"/>
        <end position="474"/>
    </location>
</feature>
<keyword evidence="5" id="KW-0808">Transferase</keyword>
<dbReference type="RefSeq" id="WP_299217498.1">
    <property type="nucleotide sequence ID" value="NZ_JBDGHN010000002.1"/>
</dbReference>
<dbReference type="PANTHER" id="PTHR45138">
    <property type="entry name" value="REGULATORY COMPONENTS OF SENSORY TRANSDUCTION SYSTEM"/>
    <property type="match status" value="1"/>
</dbReference>
<comment type="catalytic activity">
    <reaction evidence="2">
        <text>2 GTP = 3',3'-c-di-GMP + 2 diphosphate</text>
        <dbReference type="Rhea" id="RHEA:24898"/>
        <dbReference type="ChEBI" id="CHEBI:33019"/>
        <dbReference type="ChEBI" id="CHEBI:37565"/>
        <dbReference type="ChEBI" id="CHEBI:58805"/>
        <dbReference type="EC" id="2.7.7.65"/>
    </reaction>
</comment>
<proteinExistence type="predicted"/>
<dbReference type="CDD" id="cd01949">
    <property type="entry name" value="GGDEF"/>
    <property type="match status" value="1"/>
</dbReference>
<feature type="transmembrane region" description="Helical" evidence="3">
    <location>
        <begin position="145"/>
        <end position="164"/>
    </location>
</feature>
<evidence type="ECO:0000256" key="3">
    <source>
        <dbReference type="SAM" id="Phobius"/>
    </source>
</evidence>
<evidence type="ECO:0000313" key="6">
    <source>
        <dbReference type="Proteomes" id="UP001461960"/>
    </source>
</evidence>
<dbReference type="SUPFAM" id="SSF55073">
    <property type="entry name" value="Nucleotide cyclase"/>
    <property type="match status" value="1"/>
</dbReference>
<dbReference type="Proteomes" id="UP001461960">
    <property type="component" value="Unassembled WGS sequence"/>
</dbReference>
<protein>
    <recommendedName>
        <fullName evidence="1">diguanylate cyclase</fullName>
        <ecNumber evidence="1">2.7.7.65</ecNumber>
    </recommendedName>
</protein>
<evidence type="ECO:0000256" key="1">
    <source>
        <dbReference type="ARBA" id="ARBA00012528"/>
    </source>
</evidence>
<dbReference type="PROSITE" id="PS50887">
    <property type="entry name" value="GGDEF"/>
    <property type="match status" value="1"/>
</dbReference>
<evidence type="ECO:0000259" key="4">
    <source>
        <dbReference type="PROSITE" id="PS50887"/>
    </source>
</evidence>
<keyword evidence="3" id="KW-0472">Membrane</keyword>
<feature type="transmembrane region" description="Helical" evidence="3">
    <location>
        <begin position="26"/>
        <end position="49"/>
    </location>
</feature>
<feature type="transmembrane region" description="Helical" evidence="3">
    <location>
        <begin position="121"/>
        <end position="138"/>
    </location>
</feature>
<keyword evidence="6" id="KW-1185">Reference proteome</keyword>
<accession>A0ABU9X4C7</accession>
<feature type="transmembrane region" description="Helical" evidence="3">
    <location>
        <begin position="229"/>
        <end position="250"/>
    </location>
</feature>
<dbReference type="PANTHER" id="PTHR45138:SF9">
    <property type="entry name" value="DIGUANYLATE CYCLASE DGCM-RELATED"/>
    <property type="match status" value="1"/>
</dbReference>
<keyword evidence="3" id="KW-1133">Transmembrane helix</keyword>
<dbReference type="EMBL" id="JBDGHN010000002">
    <property type="protein sequence ID" value="MEN2750240.1"/>
    <property type="molecule type" value="Genomic_DNA"/>
</dbReference>
<dbReference type="InterPro" id="IPR043128">
    <property type="entry name" value="Rev_trsase/Diguanyl_cyclase"/>
</dbReference>
<comment type="caution">
    <text evidence="5">The sequence shown here is derived from an EMBL/GenBank/DDBJ whole genome shotgun (WGS) entry which is preliminary data.</text>
</comment>
<dbReference type="NCBIfam" id="TIGR00254">
    <property type="entry name" value="GGDEF"/>
    <property type="match status" value="1"/>
</dbReference>
<feature type="transmembrane region" description="Helical" evidence="3">
    <location>
        <begin position="94"/>
        <end position="115"/>
    </location>
</feature>
<dbReference type="GO" id="GO:0052621">
    <property type="term" value="F:diguanylate cyclase activity"/>
    <property type="evidence" value="ECO:0007669"/>
    <property type="project" value="UniProtKB-EC"/>
</dbReference>
<evidence type="ECO:0000313" key="5">
    <source>
        <dbReference type="EMBL" id="MEN2750240.1"/>
    </source>
</evidence>
<dbReference type="SMART" id="SM00267">
    <property type="entry name" value="GGDEF"/>
    <property type="match status" value="1"/>
</dbReference>
<dbReference type="InterPro" id="IPR029787">
    <property type="entry name" value="Nucleotide_cyclase"/>
</dbReference>
<keyword evidence="5" id="KW-0548">Nucleotidyltransferase</keyword>
<dbReference type="Gene3D" id="3.30.70.270">
    <property type="match status" value="1"/>
</dbReference>
<name>A0ABU9X4C7_9GAMM</name>
<dbReference type="InterPro" id="IPR050469">
    <property type="entry name" value="Diguanylate_Cyclase"/>
</dbReference>
<dbReference type="EC" id="2.7.7.65" evidence="1"/>